<feature type="domain" description="NAD(P)-binding" evidence="1">
    <location>
        <begin position="8"/>
        <end position="77"/>
    </location>
</feature>
<dbReference type="STRING" id="1392247.A0A3N4L0W3"/>
<proteinExistence type="predicted"/>
<dbReference type="PANTHER" id="PTHR48079">
    <property type="entry name" value="PROTEIN YEEZ"/>
    <property type="match status" value="1"/>
</dbReference>
<dbReference type="InterPro" id="IPR036291">
    <property type="entry name" value="NAD(P)-bd_dom_sf"/>
</dbReference>
<evidence type="ECO:0000313" key="3">
    <source>
        <dbReference type="Proteomes" id="UP000277580"/>
    </source>
</evidence>
<dbReference type="Gene3D" id="3.40.50.720">
    <property type="entry name" value="NAD(P)-binding Rossmann-like Domain"/>
    <property type="match status" value="1"/>
</dbReference>
<protein>
    <submittedName>
        <fullName evidence="2">NAD(P)-binding protein</fullName>
    </submittedName>
</protein>
<dbReference type="FunCoup" id="A0A3N4L0W3">
    <property type="interactions" value="26"/>
</dbReference>
<keyword evidence="3" id="KW-1185">Reference proteome</keyword>
<reference evidence="2 3" key="1">
    <citation type="journal article" date="2018" name="Nat. Ecol. Evol.">
        <title>Pezizomycetes genomes reveal the molecular basis of ectomycorrhizal truffle lifestyle.</title>
        <authorList>
            <person name="Murat C."/>
            <person name="Payen T."/>
            <person name="Noel B."/>
            <person name="Kuo A."/>
            <person name="Morin E."/>
            <person name="Chen J."/>
            <person name="Kohler A."/>
            <person name="Krizsan K."/>
            <person name="Balestrini R."/>
            <person name="Da Silva C."/>
            <person name="Montanini B."/>
            <person name="Hainaut M."/>
            <person name="Levati E."/>
            <person name="Barry K.W."/>
            <person name="Belfiori B."/>
            <person name="Cichocki N."/>
            <person name="Clum A."/>
            <person name="Dockter R.B."/>
            <person name="Fauchery L."/>
            <person name="Guy J."/>
            <person name="Iotti M."/>
            <person name="Le Tacon F."/>
            <person name="Lindquist E.A."/>
            <person name="Lipzen A."/>
            <person name="Malagnac F."/>
            <person name="Mello A."/>
            <person name="Molinier V."/>
            <person name="Miyauchi S."/>
            <person name="Poulain J."/>
            <person name="Riccioni C."/>
            <person name="Rubini A."/>
            <person name="Sitrit Y."/>
            <person name="Splivallo R."/>
            <person name="Traeger S."/>
            <person name="Wang M."/>
            <person name="Zifcakova L."/>
            <person name="Wipf D."/>
            <person name="Zambonelli A."/>
            <person name="Paolocci F."/>
            <person name="Nowrousian M."/>
            <person name="Ottonello S."/>
            <person name="Baldrian P."/>
            <person name="Spatafora J.W."/>
            <person name="Henrissat B."/>
            <person name="Nagy L.G."/>
            <person name="Aury J.M."/>
            <person name="Wincker P."/>
            <person name="Grigoriev I.V."/>
            <person name="Bonfante P."/>
            <person name="Martin F.M."/>
        </authorList>
    </citation>
    <scope>NUCLEOTIDE SEQUENCE [LARGE SCALE GENOMIC DNA]</scope>
    <source>
        <strain evidence="2 3">CCBAS932</strain>
    </source>
</reference>
<dbReference type="SUPFAM" id="SSF51735">
    <property type="entry name" value="NAD(P)-binding Rossmann-fold domains"/>
    <property type="match status" value="1"/>
</dbReference>
<dbReference type="AlphaFoldDB" id="A0A3N4L0W3"/>
<dbReference type="Pfam" id="PF13460">
    <property type="entry name" value="NAD_binding_10"/>
    <property type="match status" value="1"/>
</dbReference>
<dbReference type="PANTHER" id="PTHR48079:SF6">
    <property type="entry name" value="NAD(P)-BINDING DOMAIN-CONTAINING PROTEIN-RELATED"/>
    <property type="match status" value="1"/>
</dbReference>
<evidence type="ECO:0000313" key="2">
    <source>
        <dbReference type="EMBL" id="RPB16460.1"/>
    </source>
</evidence>
<dbReference type="GO" id="GO:0005737">
    <property type="term" value="C:cytoplasm"/>
    <property type="evidence" value="ECO:0007669"/>
    <property type="project" value="TreeGrafter"/>
</dbReference>
<gene>
    <name evidence="2" type="ORF">P167DRAFT_542248</name>
</gene>
<dbReference type="Proteomes" id="UP000277580">
    <property type="component" value="Unassembled WGS sequence"/>
</dbReference>
<dbReference type="InterPro" id="IPR016040">
    <property type="entry name" value="NAD(P)-bd_dom"/>
</dbReference>
<sequence length="323" mass="34763">MSKVFFLGATGFVGGTVLRHITTAYPTLQITALARSPEKASKITSAFPNITTVIGDLDSVELLETQAANADIVIHTAICDEPGYAHAVICGLEKRGDGYFIHTSGTALLFDEPSGNVLSEKIWDDIKDLKQLTSLPETAIHRPVEKVTTCIQYSRRAPPSVHTAIISPGKIYGFGTGPDKLTTFFKDALVAAGVGFKIGAGINTNSTVHIQDLARLYTIIVGEALKPNGGAAQWDAEGYYFGVSDDEISVADHVSLQTKKLAASGVLSSDKMEVWPAEKVVELHPFFPAVFGSNARARASRGKALGWKTVEKRLEEWLSEEDA</sequence>
<organism evidence="2 3">
    <name type="scientific">Morchella conica CCBAS932</name>
    <dbReference type="NCBI Taxonomy" id="1392247"/>
    <lineage>
        <taxon>Eukaryota</taxon>
        <taxon>Fungi</taxon>
        <taxon>Dikarya</taxon>
        <taxon>Ascomycota</taxon>
        <taxon>Pezizomycotina</taxon>
        <taxon>Pezizomycetes</taxon>
        <taxon>Pezizales</taxon>
        <taxon>Morchellaceae</taxon>
        <taxon>Morchella</taxon>
    </lineage>
</organism>
<evidence type="ECO:0000259" key="1">
    <source>
        <dbReference type="Pfam" id="PF13460"/>
    </source>
</evidence>
<dbReference type="OrthoDB" id="2130169at2759"/>
<dbReference type="GO" id="GO:0004029">
    <property type="term" value="F:aldehyde dehydrogenase (NAD+) activity"/>
    <property type="evidence" value="ECO:0007669"/>
    <property type="project" value="TreeGrafter"/>
</dbReference>
<dbReference type="InParanoid" id="A0A3N4L0W3"/>
<name>A0A3N4L0W3_9PEZI</name>
<dbReference type="InterPro" id="IPR051783">
    <property type="entry name" value="NAD(P)-dependent_oxidoreduct"/>
</dbReference>
<accession>A0A3N4L0W3</accession>
<dbReference type="EMBL" id="ML119109">
    <property type="protein sequence ID" value="RPB16460.1"/>
    <property type="molecule type" value="Genomic_DNA"/>
</dbReference>